<organism evidence="2 3">
    <name type="scientific">Sporisorium reilianum f. sp. reilianum</name>
    <dbReference type="NCBI Taxonomy" id="72559"/>
    <lineage>
        <taxon>Eukaryota</taxon>
        <taxon>Fungi</taxon>
        <taxon>Dikarya</taxon>
        <taxon>Basidiomycota</taxon>
        <taxon>Ustilaginomycotina</taxon>
        <taxon>Ustilaginomycetes</taxon>
        <taxon>Ustilaginales</taxon>
        <taxon>Ustilaginaceae</taxon>
        <taxon>Sporisorium</taxon>
    </lineage>
</organism>
<sequence>MSLDILPTTASPPAAGLPAIAPLATANQTAISDASPTPASDQPPTNAGSHAQKPASEAITGLTPQQVLHELRNSGYIDQLRRQMFDAFTASSSSAVRGGAAASGSAAAADAQTVASASQAAPSSSADPAIDASVPFTTAALPTPIDAAQPTPAVPTPTPSATAPLDIGTKPSFLSFLATPLRHQLEQQHGNLRNADTRGQQDQLLQLLDSEPVDHAHRDALGDATLYDLLKRHIVVSDGGTGTAGMLDREGGSVGSEAMVRIEETIRELLHPSAKDGEDEDEDEEEEEEEEHAVAADTASKSTAETQP</sequence>
<protein>
    <submittedName>
        <fullName evidence="2">Uncharacterized protein</fullName>
    </submittedName>
</protein>
<reference evidence="2 3" key="1">
    <citation type="submission" date="2017-02" db="EMBL/GenBank/DDBJ databases">
        <authorList>
            <person name="Peterson S.W."/>
        </authorList>
    </citation>
    <scope>NUCLEOTIDE SEQUENCE [LARGE SCALE GENOMIC DNA]</scope>
    <source>
        <strain evidence="2 3">SRS1_H2-8</strain>
    </source>
</reference>
<evidence type="ECO:0000256" key="1">
    <source>
        <dbReference type="SAM" id="MobiDB-lite"/>
    </source>
</evidence>
<dbReference type="EMBL" id="LT795073">
    <property type="protein sequence ID" value="SJX65936.1"/>
    <property type="molecule type" value="Genomic_DNA"/>
</dbReference>
<proteinExistence type="predicted"/>
<feature type="region of interest" description="Disordered" evidence="1">
    <location>
        <begin position="266"/>
        <end position="308"/>
    </location>
</feature>
<evidence type="ECO:0000313" key="2">
    <source>
        <dbReference type="EMBL" id="SJX65936.1"/>
    </source>
</evidence>
<feature type="compositionally biased region" description="Polar residues" evidence="1">
    <location>
        <begin position="299"/>
        <end position="308"/>
    </location>
</feature>
<dbReference type="AlphaFoldDB" id="A0A2N8ULZ9"/>
<feature type="compositionally biased region" description="Polar residues" evidence="1">
    <location>
        <begin position="27"/>
        <end position="49"/>
    </location>
</feature>
<accession>A0A2N8ULZ9</accession>
<evidence type="ECO:0000313" key="3">
    <source>
        <dbReference type="Proteomes" id="UP000239563"/>
    </source>
</evidence>
<feature type="region of interest" description="Disordered" evidence="1">
    <location>
        <begin position="27"/>
        <end position="56"/>
    </location>
</feature>
<name>A0A2N8ULZ9_9BASI</name>
<gene>
    <name evidence="2" type="ORF">SRS1_16490</name>
</gene>
<feature type="region of interest" description="Disordered" evidence="1">
    <location>
        <begin position="143"/>
        <end position="165"/>
    </location>
</feature>
<feature type="compositionally biased region" description="Acidic residues" evidence="1">
    <location>
        <begin position="277"/>
        <end position="291"/>
    </location>
</feature>
<dbReference type="Proteomes" id="UP000239563">
    <property type="component" value="Chromosome XX"/>
</dbReference>
<feature type="compositionally biased region" description="Basic and acidic residues" evidence="1">
    <location>
        <begin position="266"/>
        <end position="276"/>
    </location>
</feature>